<gene>
    <name evidence="2" type="ORF">SMN809_LOCUS34032</name>
    <name evidence="3" type="ORF">SMN809_LOCUS34094</name>
</gene>
<organism evidence="3 4">
    <name type="scientific">Rotaria magnacalcarata</name>
    <dbReference type="NCBI Taxonomy" id="392030"/>
    <lineage>
        <taxon>Eukaryota</taxon>
        <taxon>Metazoa</taxon>
        <taxon>Spiralia</taxon>
        <taxon>Gnathifera</taxon>
        <taxon>Rotifera</taxon>
        <taxon>Eurotatoria</taxon>
        <taxon>Bdelloidea</taxon>
        <taxon>Philodinida</taxon>
        <taxon>Philodinidae</taxon>
        <taxon>Rotaria</taxon>
    </lineage>
</organism>
<feature type="compositionally biased region" description="Basic and acidic residues" evidence="1">
    <location>
        <begin position="7"/>
        <end position="18"/>
    </location>
</feature>
<feature type="region of interest" description="Disordered" evidence="1">
    <location>
        <begin position="1"/>
        <end position="28"/>
    </location>
</feature>
<protein>
    <submittedName>
        <fullName evidence="3">Uncharacterized protein</fullName>
    </submittedName>
</protein>
<dbReference type="Proteomes" id="UP000676336">
    <property type="component" value="Unassembled WGS sequence"/>
</dbReference>
<dbReference type="EMBL" id="CAJOBI010076795">
    <property type="protein sequence ID" value="CAF4481011.1"/>
    <property type="molecule type" value="Genomic_DNA"/>
</dbReference>
<accession>A0A8S2X8S5</accession>
<name>A0A8S2X8S5_9BILA</name>
<proteinExistence type="predicted"/>
<comment type="caution">
    <text evidence="3">The sequence shown here is derived from an EMBL/GenBank/DDBJ whole genome shotgun (WGS) entry which is preliminary data.</text>
</comment>
<evidence type="ECO:0000313" key="4">
    <source>
        <dbReference type="Proteomes" id="UP000676336"/>
    </source>
</evidence>
<evidence type="ECO:0000313" key="2">
    <source>
        <dbReference type="EMBL" id="CAF4481011.1"/>
    </source>
</evidence>
<dbReference type="AlphaFoldDB" id="A0A8S2X8S5"/>
<dbReference type="EMBL" id="CAJOBI010077120">
    <property type="protein sequence ID" value="CAF4482413.1"/>
    <property type="molecule type" value="Genomic_DNA"/>
</dbReference>
<sequence length="28" mass="3343">MKSTPKTADDRVKFEMQKVARFQTRQTN</sequence>
<feature type="non-terminal residue" evidence="3">
    <location>
        <position position="1"/>
    </location>
</feature>
<evidence type="ECO:0000313" key="3">
    <source>
        <dbReference type="EMBL" id="CAF4482413.1"/>
    </source>
</evidence>
<reference evidence="3" key="1">
    <citation type="submission" date="2021-02" db="EMBL/GenBank/DDBJ databases">
        <authorList>
            <person name="Nowell W R."/>
        </authorList>
    </citation>
    <scope>NUCLEOTIDE SEQUENCE</scope>
</reference>
<evidence type="ECO:0000256" key="1">
    <source>
        <dbReference type="SAM" id="MobiDB-lite"/>
    </source>
</evidence>